<dbReference type="SUPFAM" id="SSF52172">
    <property type="entry name" value="CheY-like"/>
    <property type="match status" value="1"/>
</dbReference>
<evidence type="ECO:0000256" key="5">
    <source>
        <dbReference type="ARBA" id="ARBA00023026"/>
    </source>
</evidence>
<keyword evidence="12" id="KW-0597">Phosphoprotein</keyword>
<evidence type="ECO:0000256" key="2">
    <source>
        <dbReference type="ARBA" id="ARBA00018672"/>
    </source>
</evidence>
<dbReference type="InterPro" id="IPR011006">
    <property type="entry name" value="CheY-like_superfamily"/>
</dbReference>
<keyword evidence="17" id="KW-1185">Reference proteome</keyword>
<feature type="modified residue" description="4-aspartylphosphate" evidence="12">
    <location>
        <position position="53"/>
    </location>
</feature>
<dbReference type="STRING" id="588581.Cpap_2765"/>
<dbReference type="CDD" id="cd00383">
    <property type="entry name" value="trans_reg_C"/>
    <property type="match status" value="1"/>
</dbReference>
<dbReference type="GO" id="GO:0006355">
    <property type="term" value="P:regulation of DNA-templated transcription"/>
    <property type="evidence" value="ECO:0007669"/>
    <property type="project" value="InterPro"/>
</dbReference>
<protein>
    <recommendedName>
        <fullName evidence="11">Heme response regulator HssR</fullName>
    </recommendedName>
    <alternativeName>
        <fullName evidence="2">Stage 0 sporulation protein A homolog</fullName>
    </alternativeName>
</protein>
<dbReference type="InterPro" id="IPR036388">
    <property type="entry name" value="WH-like_DNA-bd_sf"/>
</dbReference>
<evidence type="ECO:0000256" key="11">
    <source>
        <dbReference type="ARBA" id="ARBA00039976"/>
    </source>
</evidence>
<evidence type="ECO:0000256" key="12">
    <source>
        <dbReference type="PROSITE-ProRule" id="PRU00169"/>
    </source>
</evidence>
<keyword evidence="6 13" id="KW-0238">DNA-binding</keyword>
<dbReference type="PROSITE" id="PS51755">
    <property type="entry name" value="OMPR_PHOB"/>
    <property type="match status" value="1"/>
</dbReference>
<evidence type="ECO:0000256" key="13">
    <source>
        <dbReference type="PROSITE-ProRule" id="PRU01091"/>
    </source>
</evidence>
<evidence type="ECO:0000256" key="1">
    <source>
        <dbReference type="ARBA" id="ARBA00004496"/>
    </source>
</evidence>
<reference evidence="16" key="1">
    <citation type="submission" date="2009-07" db="EMBL/GenBank/DDBJ databases">
        <authorList>
            <consortium name="US DOE Joint Genome Institute (JGI-PGF)"/>
            <person name="Lucas S."/>
            <person name="Copeland A."/>
            <person name="Lapidus A."/>
            <person name="Glavina del Rio T."/>
            <person name="Tice H."/>
            <person name="Bruce D."/>
            <person name="Goodwin L."/>
            <person name="Pitluck S."/>
            <person name="Larimer F."/>
            <person name="Land M.L."/>
            <person name="Mouttaki H."/>
            <person name="He Z."/>
            <person name="Zhou J."/>
            <person name="Hemme C.L."/>
        </authorList>
    </citation>
    <scope>NUCLEOTIDE SEQUENCE [LARGE SCALE GENOMIC DNA]</scope>
    <source>
        <strain evidence="16">DSM 2782</strain>
    </source>
</reference>
<dbReference type="PROSITE" id="PS50110">
    <property type="entry name" value="RESPONSE_REGULATORY"/>
    <property type="match status" value="1"/>
</dbReference>
<organism evidence="16 17">
    <name type="scientific">Ruminiclostridium papyrosolvens DSM 2782</name>
    <dbReference type="NCBI Taxonomy" id="588581"/>
    <lineage>
        <taxon>Bacteria</taxon>
        <taxon>Bacillati</taxon>
        <taxon>Bacillota</taxon>
        <taxon>Clostridia</taxon>
        <taxon>Eubacteriales</taxon>
        <taxon>Oscillospiraceae</taxon>
        <taxon>Ruminiclostridium</taxon>
    </lineage>
</organism>
<dbReference type="Gene3D" id="3.40.50.2300">
    <property type="match status" value="1"/>
</dbReference>
<keyword evidence="7" id="KW-0010">Activator</keyword>
<keyword evidence="8" id="KW-0804">Transcription</keyword>
<dbReference type="Gene3D" id="1.10.10.10">
    <property type="entry name" value="Winged helix-like DNA-binding domain superfamily/Winged helix DNA-binding domain"/>
    <property type="match status" value="1"/>
</dbReference>
<comment type="subcellular location">
    <subcellularLocation>
        <location evidence="1">Cytoplasm</location>
    </subcellularLocation>
</comment>
<comment type="function">
    <text evidence="10">Member of the two-component regulatory system HssS/HssR involved in intracellular heme homeostasis and tempering of staphylococcal virulence. Phosphorylated HssR binds to a direct repeat sequence within hrtAB promoter and activates the expression of hrtAB, an efflux pump, in response to extracellular heme, hemin, hemoglobin or blood.</text>
</comment>
<evidence type="ECO:0000256" key="8">
    <source>
        <dbReference type="ARBA" id="ARBA00023163"/>
    </source>
</evidence>
<dbReference type="AlphaFoldDB" id="F1TBQ7"/>
<keyword evidence="3" id="KW-0963">Cytoplasm</keyword>
<evidence type="ECO:0000259" key="15">
    <source>
        <dbReference type="PROSITE" id="PS51755"/>
    </source>
</evidence>
<dbReference type="Proteomes" id="UP000003860">
    <property type="component" value="Unassembled WGS sequence"/>
</dbReference>
<dbReference type="PANTHER" id="PTHR48111">
    <property type="entry name" value="REGULATOR OF RPOS"/>
    <property type="match status" value="1"/>
</dbReference>
<name>F1TBQ7_9FIRM</name>
<comment type="function">
    <text evidence="9">May play the central regulatory role in sporulation. It may be an element of the effector pathway responsible for the activation of sporulation genes in response to nutritional stress. Spo0A may act in concert with spo0H (a sigma factor) to control the expression of some genes that are critical to the sporulation process.</text>
</comment>
<dbReference type="CDD" id="cd17574">
    <property type="entry name" value="REC_OmpR"/>
    <property type="match status" value="1"/>
</dbReference>
<dbReference type="GO" id="GO:0000156">
    <property type="term" value="F:phosphorelay response regulator activity"/>
    <property type="evidence" value="ECO:0007669"/>
    <property type="project" value="TreeGrafter"/>
</dbReference>
<dbReference type="GO" id="GO:0000976">
    <property type="term" value="F:transcription cis-regulatory region binding"/>
    <property type="evidence" value="ECO:0007669"/>
    <property type="project" value="TreeGrafter"/>
</dbReference>
<evidence type="ECO:0000256" key="9">
    <source>
        <dbReference type="ARBA" id="ARBA00024867"/>
    </source>
</evidence>
<keyword evidence="4" id="KW-0805">Transcription regulation</keyword>
<keyword evidence="5" id="KW-0843">Virulence</keyword>
<dbReference type="InterPro" id="IPR039420">
    <property type="entry name" value="WalR-like"/>
</dbReference>
<feature type="DNA-binding region" description="OmpR/PhoB-type" evidence="13">
    <location>
        <begin position="126"/>
        <end position="223"/>
    </location>
</feature>
<accession>F1TBQ7</accession>
<evidence type="ECO:0000256" key="10">
    <source>
        <dbReference type="ARBA" id="ARBA00037471"/>
    </source>
</evidence>
<dbReference type="Pfam" id="PF00486">
    <property type="entry name" value="Trans_reg_C"/>
    <property type="match status" value="1"/>
</dbReference>
<evidence type="ECO:0000313" key="17">
    <source>
        <dbReference type="Proteomes" id="UP000003860"/>
    </source>
</evidence>
<proteinExistence type="predicted"/>
<evidence type="ECO:0000256" key="3">
    <source>
        <dbReference type="ARBA" id="ARBA00022490"/>
    </source>
</evidence>
<dbReference type="EMBL" id="ACXX02000005">
    <property type="protein sequence ID" value="EGD48078.1"/>
    <property type="molecule type" value="Genomic_DNA"/>
</dbReference>
<evidence type="ECO:0000256" key="6">
    <source>
        <dbReference type="ARBA" id="ARBA00023125"/>
    </source>
</evidence>
<dbReference type="SMART" id="SM00862">
    <property type="entry name" value="Trans_reg_C"/>
    <property type="match status" value="1"/>
</dbReference>
<evidence type="ECO:0000259" key="14">
    <source>
        <dbReference type="PROSITE" id="PS50110"/>
    </source>
</evidence>
<dbReference type="GO" id="GO:0032993">
    <property type="term" value="C:protein-DNA complex"/>
    <property type="evidence" value="ECO:0007669"/>
    <property type="project" value="TreeGrafter"/>
</dbReference>
<evidence type="ECO:0000256" key="7">
    <source>
        <dbReference type="ARBA" id="ARBA00023159"/>
    </source>
</evidence>
<dbReference type="Pfam" id="PF00072">
    <property type="entry name" value="Response_reg"/>
    <property type="match status" value="1"/>
</dbReference>
<gene>
    <name evidence="16" type="ORF">Cpap_2765</name>
</gene>
<evidence type="ECO:0000256" key="4">
    <source>
        <dbReference type="ARBA" id="ARBA00023015"/>
    </source>
</evidence>
<dbReference type="GO" id="GO:0005829">
    <property type="term" value="C:cytosol"/>
    <property type="evidence" value="ECO:0007669"/>
    <property type="project" value="TreeGrafter"/>
</dbReference>
<evidence type="ECO:0000313" key="16">
    <source>
        <dbReference type="EMBL" id="EGD48078.1"/>
    </source>
</evidence>
<comment type="caution">
    <text evidence="16">The sequence shown here is derived from an EMBL/GenBank/DDBJ whole genome shotgun (WGS) entry which is preliminary data.</text>
</comment>
<feature type="domain" description="Response regulatory" evidence="14">
    <location>
        <begin position="4"/>
        <end position="118"/>
    </location>
</feature>
<sequence>MMFSILVVEDDETLNKLMCIKLKQENFKTFSAFDGAQALGILDQEYIDLIISDIMMPKIDGYELTKELRDASYAQPILMVTAKDQLEDMEQGFRAGTDDYMIKPINLKEMILRVNALLRRSKIANEKRLIVGKTVLDYSQMTIYIGGQEFEIPPKEFYLLFLLLSNPNKIFTRLEILDEIWGMDSEVDERTVDSHIKKLRRKFENCMDFEIITIRGLGYKAKY</sequence>
<dbReference type="InterPro" id="IPR001867">
    <property type="entry name" value="OmpR/PhoB-type_DNA-bd"/>
</dbReference>
<reference evidence="16" key="2">
    <citation type="submission" date="2011-01" db="EMBL/GenBank/DDBJ databases">
        <title>The Non-contiguous Finished genome of Clostridium papyrosolvens.</title>
        <authorList>
            <person name="Lucas S."/>
            <person name="Copeland A."/>
            <person name="Lapidus A."/>
            <person name="Cheng J.-F."/>
            <person name="Goodwin L."/>
            <person name="Pitluck S."/>
            <person name="Misra M."/>
            <person name="Chertkov O."/>
            <person name="Detter J.C."/>
            <person name="Han C."/>
            <person name="Tapia R."/>
            <person name="Land M."/>
            <person name="Hauser L."/>
            <person name="Kyrpides N."/>
            <person name="Ivanova N."/>
            <person name="Pagani I."/>
            <person name="Mouttaki H."/>
            <person name="He Z."/>
            <person name="Zhou J."/>
            <person name="Hemme C.L."/>
            <person name="Woyke T."/>
        </authorList>
    </citation>
    <scope>NUCLEOTIDE SEQUENCE [LARGE SCALE GENOMIC DNA]</scope>
    <source>
        <strain evidence="16">DSM 2782</strain>
    </source>
</reference>
<dbReference type="PANTHER" id="PTHR48111:SF49">
    <property type="entry name" value="HEME RESPONSE REGULATOR HSSR"/>
    <property type="match status" value="1"/>
</dbReference>
<feature type="domain" description="OmpR/PhoB-type" evidence="15">
    <location>
        <begin position="126"/>
        <end position="223"/>
    </location>
</feature>
<dbReference type="InterPro" id="IPR001789">
    <property type="entry name" value="Sig_transdc_resp-reg_receiver"/>
</dbReference>
<dbReference type="eggNOG" id="COG0745">
    <property type="taxonomic scope" value="Bacteria"/>
</dbReference>
<dbReference type="SMART" id="SM00448">
    <property type="entry name" value="REC"/>
    <property type="match status" value="1"/>
</dbReference>